<dbReference type="SMART" id="SM01206">
    <property type="entry name" value="Fibrillarin"/>
    <property type="match status" value="1"/>
</dbReference>
<dbReference type="GO" id="GO:0003723">
    <property type="term" value="F:RNA binding"/>
    <property type="evidence" value="ECO:0007669"/>
    <property type="project" value="UniProtKB-KW"/>
</dbReference>
<name>A0A8E7B0A9_9EURY</name>
<dbReference type="EMBL" id="CP075546">
    <property type="protein sequence ID" value="QVV88748.1"/>
    <property type="molecule type" value="Genomic_DNA"/>
</dbReference>
<keyword evidence="6" id="KW-0819">tRNA processing</keyword>
<proteinExistence type="inferred from homology"/>
<keyword evidence="7" id="KW-0694">RNA-binding</keyword>
<dbReference type="NCBIfam" id="NF003276">
    <property type="entry name" value="PRK04266.1-2"/>
    <property type="match status" value="1"/>
</dbReference>
<dbReference type="Pfam" id="PF01269">
    <property type="entry name" value="Fibrillarin"/>
    <property type="match status" value="1"/>
</dbReference>
<keyword evidence="5 8" id="KW-0808">Transferase</keyword>
<evidence type="ECO:0000256" key="7">
    <source>
        <dbReference type="ARBA" id="ARBA00022884"/>
    </source>
</evidence>
<evidence type="ECO:0000313" key="9">
    <source>
        <dbReference type="Proteomes" id="UP000680656"/>
    </source>
</evidence>
<evidence type="ECO:0000256" key="3">
    <source>
        <dbReference type="ARBA" id="ARBA00022552"/>
    </source>
</evidence>
<dbReference type="KEGG" id="mrtj:KHC33_15740"/>
<comment type="similarity">
    <text evidence="1">Belongs to the methyltransferase superfamily. Fibrillarin family.</text>
</comment>
<dbReference type="GO" id="GO:0008033">
    <property type="term" value="P:tRNA processing"/>
    <property type="evidence" value="ECO:0007669"/>
    <property type="project" value="UniProtKB-KW"/>
</dbReference>
<dbReference type="GO" id="GO:0000494">
    <property type="term" value="P:box C/D sno(s)RNA 3'-end processing"/>
    <property type="evidence" value="ECO:0007669"/>
    <property type="project" value="TreeGrafter"/>
</dbReference>
<dbReference type="PRINTS" id="PR00052">
    <property type="entry name" value="FIBRILLARIN"/>
</dbReference>
<dbReference type="AlphaFoldDB" id="A0A8E7B0A9"/>
<dbReference type="GO" id="GO:1990259">
    <property type="term" value="F:histone H2AQ104 methyltransferase activity"/>
    <property type="evidence" value="ECO:0007669"/>
    <property type="project" value="TreeGrafter"/>
</dbReference>
<protein>
    <recommendedName>
        <fullName evidence="2">rRNA 2'-O-methyltransferase fibrillarin</fullName>
    </recommendedName>
</protein>
<evidence type="ECO:0000256" key="2">
    <source>
        <dbReference type="ARBA" id="ARBA00015190"/>
    </source>
</evidence>
<accession>A0A8E7B0A9</accession>
<evidence type="ECO:0000256" key="1">
    <source>
        <dbReference type="ARBA" id="ARBA00010632"/>
    </source>
</evidence>
<evidence type="ECO:0000313" key="8">
    <source>
        <dbReference type="EMBL" id="QVV88748.1"/>
    </source>
</evidence>
<dbReference type="Proteomes" id="UP000680656">
    <property type="component" value="Chromosome"/>
</dbReference>
<dbReference type="InterPro" id="IPR029063">
    <property type="entry name" value="SAM-dependent_MTases_sf"/>
</dbReference>
<dbReference type="Gene3D" id="3.40.50.150">
    <property type="entry name" value="Vaccinia Virus protein VP39"/>
    <property type="match status" value="1"/>
</dbReference>
<keyword evidence="4 8" id="KW-0489">Methyltransferase</keyword>
<organism evidence="8 9">
    <name type="scientific">Methanospirillum purgamenti</name>
    <dbReference type="NCBI Taxonomy" id="2834276"/>
    <lineage>
        <taxon>Archaea</taxon>
        <taxon>Methanobacteriati</taxon>
        <taxon>Methanobacteriota</taxon>
        <taxon>Stenosarchaea group</taxon>
        <taxon>Methanomicrobia</taxon>
        <taxon>Methanomicrobiales</taxon>
        <taxon>Methanospirillaceae</taxon>
        <taxon>Methanospirillum</taxon>
    </lineage>
</organism>
<keyword evidence="9" id="KW-1185">Reference proteome</keyword>
<keyword evidence="3" id="KW-0698">rRNA processing</keyword>
<dbReference type="RefSeq" id="WP_214419551.1">
    <property type="nucleotide sequence ID" value="NZ_CP075546.1"/>
</dbReference>
<evidence type="ECO:0000256" key="6">
    <source>
        <dbReference type="ARBA" id="ARBA00022694"/>
    </source>
</evidence>
<reference evidence="8 9" key="1">
    <citation type="submission" date="2021-05" db="EMBL/GenBank/DDBJ databases">
        <title>A novel Methanospirillum isolate from a pyrite-forming mixed culture.</title>
        <authorList>
            <person name="Bunk B."/>
            <person name="Sproer C."/>
            <person name="Spring S."/>
            <person name="Pester M."/>
        </authorList>
    </citation>
    <scope>NUCLEOTIDE SEQUENCE [LARGE SCALE GENOMIC DNA]</scope>
    <source>
        <strain evidence="8 9">J.3.6.1-F.2.7.3</strain>
    </source>
</reference>
<evidence type="ECO:0000256" key="5">
    <source>
        <dbReference type="ARBA" id="ARBA00022679"/>
    </source>
</evidence>
<dbReference type="PANTHER" id="PTHR10335:SF17">
    <property type="entry name" value="FIBRILLARIN"/>
    <property type="match status" value="1"/>
</dbReference>
<sequence>MQGRQTTLIWQDGILLSPGKILPGDRVHNGMRIWLPEKSKVAALCHLNGEPLIRDARILYLGAASGTTVSFLSDYAEVIYAVEFSPRPVRSLVRLARQRSNIIPFFMDARIPERYLPFVEPVDILIQDIAQRDQVEIVVKNLCMLKKGGNLILFLKMLSMGVLKEYEEIIDLSIILLKKAGITNMQVIQLEKYHAGHVAITGVYYPKQ</sequence>
<evidence type="ECO:0000256" key="4">
    <source>
        <dbReference type="ARBA" id="ARBA00022603"/>
    </source>
</evidence>
<dbReference type="GO" id="GO:0008649">
    <property type="term" value="F:rRNA methyltransferase activity"/>
    <property type="evidence" value="ECO:0007669"/>
    <property type="project" value="TreeGrafter"/>
</dbReference>
<dbReference type="InterPro" id="IPR000692">
    <property type="entry name" value="Fibrillarin"/>
</dbReference>
<dbReference type="PANTHER" id="PTHR10335">
    <property type="entry name" value="RRNA 2-O-METHYLTRANSFERASE FIBRILLARIN"/>
    <property type="match status" value="1"/>
</dbReference>
<gene>
    <name evidence="8" type="ORF">KHC33_15740</name>
</gene>
<dbReference type="SUPFAM" id="SSF53335">
    <property type="entry name" value="S-adenosyl-L-methionine-dependent methyltransferases"/>
    <property type="match status" value="1"/>
</dbReference>
<dbReference type="GeneID" id="65567314"/>